<evidence type="ECO:0000256" key="1">
    <source>
        <dbReference type="SAM" id="MobiDB-lite"/>
    </source>
</evidence>
<dbReference type="OrthoDB" id="4981253at2"/>
<dbReference type="EMBL" id="QEOP01000002">
    <property type="protein sequence ID" value="PVZ94629.1"/>
    <property type="molecule type" value="Genomic_DNA"/>
</dbReference>
<reference evidence="2 3" key="1">
    <citation type="submission" date="2018-05" db="EMBL/GenBank/DDBJ databases">
        <title>Amnibacterium sp. M8JJ-5, whole genome shotgun sequence.</title>
        <authorList>
            <person name="Tuo L."/>
        </authorList>
    </citation>
    <scope>NUCLEOTIDE SEQUENCE [LARGE SCALE GENOMIC DNA]</scope>
    <source>
        <strain evidence="2 3">M8JJ-5</strain>
    </source>
</reference>
<evidence type="ECO:0008006" key="4">
    <source>
        <dbReference type="Google" id="ProtNLM"/>
    </source>
</evidence>
<comment type="caution">
    <text evidence="2">The sequence shown here is derived from an EMBL/GenBank/DDBJ whole genome shotgun (WGS) entry which is preliminary data.</text>
</comment>
<accession>A0A2V1HUB1</accession>
<protein>
    <recommendedName>
        <fullName evidence="4">Type IV secretion protein Rhs</fullName>
    </recommendedName>
</protein>
<name>A0A2V1HUB1_9MICO</name>
<organism evidence="2 3">
    <name type="scientific">Amnibacterium flavum</name>
    <dbReference type="NCBI Taxonomy" id="2173173"/>
    <lineage>
        <taxon>Bacteria</taxon>
        <taxon>Bacillati</taxon>
        <taxon>Actinomycetota</taxon>
        <taxon>Actinomycetes</taxon>
        <taxon>Micrococcales</taxon>
        <taxon>Microbacteriaceae</taxon>
        <taxon>Amnibacterium</taxon>
    </lineage>
</organism>
<feature type="region of interest" description="Disordered" evidence="1">
    <location>
        <begin position="1"/>
        <end position="20"/>
    </location>
</feature>
<dbReference type="AlphaFoldDB" id="A0A2V1HUB1"/>
<keyword evidence="3" id="KW-1185">Reference proteome</keyword>
<sequence length="86" mass="9335">MARTNGRNESNPRERGLGGVINRLNDRLRPYIGPPQLGPYDEVAAPAAPPACPLCGFPMSEHRIERGLPRTMLHCPTGMGNEARTG</sequence>
<gene>
    <name evidence="2" type="ORF">DDQ50_13120</name>
</gene>
<evidence type="ECO:0000313" key="3">
    <source>
        <dbReference type="Proteomes" id="UP000244893"/>
    </source>
</evidence>
<evidence type="ECO:0000313" key="2">
    <source>
        <dbReference type="EMBL" id="PVZ94629.1"/>
    </source>
</evidence>
<dbReference type="Proteomes" id="UP000244893">
    <property type="component" value="Unassembled WGS sequence"/>
</dbReference>
<proteinExistence type="predicted"/>